<dbReference type="InterPro" id="IPR036890">
    <property type="entry name" value="HATPase_C_sf"/>
</dbReference>
<dbReference type="RefSeq" id="WP_229870474.1">
    <property type="nucleotide sequence ID" value="NZ_BMSA01000014.1"/>
</dbReference>
<evidence type="ECO:0008006" key="3">
    <source>
        <dbReference type="Google" id="ProtNLM"/>
    </source>
</evidence>
<protein>
    <recommendedName>
        <fullName evidence="3">Regulatory protein</fullName>
    </recommendedName>
</protein>
<dbReference type="EMBL" id="BMSA01000014">
    <property type="protein sequence ID" value="GGT63854.1"/>
    <property type="molecule type" value="Genomic_DNA"/>
</dbReference>
<dbReference type="AlphaFoldDB" id="A0A918HIR8"/>
<gene>
    <name evidence="1" type="ORF">GCM10010226_46930</name>
</gene>
<reference evidence="1" key="2">
    <citation type="submission" date="2020-09" db="EMBL/GenBank/DDBJ databases">
        <authorList>
            <person name="Sun Q."/>
            <person name="Ohkuma M."/>
        </authorList>
    </citation>
    <scope>NUCLEOTIDE SEQUENCE</scope>
    <source>
        <strain evidence="1">JCM 4125</strain>
    </source>
</reference>
<sequence length="168" mass="18136">MRLDAMSCLSPTSAPVDTPFAPARPEDLCYGFTLPAGPRSPGVARAVSRTILGAHGLAEVTEPVVQVVSELTTSAYRLSLTKEMYVSLRYRDSALRVAVHDGHPRHTPSRLGAICVLNRRVSLRLLDEVVRACRGEWGIGGDREPGGGTRMWAVLPRAGARAYQRAGT</sequence>
<proteinExistence type="predicted"/>
<dbReference type="Gene3D" id="3.30.565.10">
    <property type="entry name" value="Histidine kinase-like ATPase, C-terminal domain"/>
    <property type="match status" value="1"/>
</dbReference>
<dbReference type="Proteomes" id="UP000646776">
    <property type="component" value="Unassembled WGS sequence"/>
</dbReference>
<keyword evidence="2" id="KW-1185">Reference proteome</keyword>
<comment type="caution">
    <text evidence="1">The sequence shown here is derived from an EMBL/GenBank/DDBJ whole genome shotgun (WGS) entry which is preliminary data.</text>
</comment>
<organism evidence="1 2">
    <name type="scientific">Streptomyces phaeofaciens</name>
    <dbReference type="NCBI Taxonomy" id="68254"/>
    <lineage>
        <taxon>Bacteria</taxon>
        <taxon>Bacillati</taxon>
        <taxon>Actinomycetota</taxon>
        <taxon>Actinomycetes</taxon>
        <taxon>Kitasatosporales</taxon>
        <taxon>Streptomycetaceae</taxon>
        <taxon>Streptomyces</taxon>
    </lineage>
</organism>
<evidence type="ECO:0000313" key="1">
    <source>
        <dbReference type="EMBL" id="GGT63854.1"/>
    </source>
</evidence>
<accession>A0A918HIR8</accession>
<evidence type="ECO:0000313" key="2">
    <source>
        <dbReference type="Proteomes" id="UP000646776"/>
    </source>
</evidence>
<name>A0A918HIR8_9ACTN</name>
<reference evidence="1" key="1">
    <citation type="journal article" date="2014" name="Int. J. Syst. Evol. Microbiol.">
        <title>Complete genome sequence of Corynebacterium casei LMG S-19264T (=DSM 44701T), isolated from a smear-ripened cheese.</title>
        <authorList>
            <consortium name="US DOE Joint Genome Institute (JGI-PGF)"/>
            <person name="Walter F."/>
            <person name="Albersmeier A."/>
            <person name="Kalinowski J."/>
            <person name="Ruckert C."/>
        </authorList>
    </citation>
    <scope>NUCLEOTIDE SEQUENCE</scope>
    <source>
        <strain evidence="1">JCM 4125</strain>
    </source>
</reference>